<reference evidence="14" key="1">
    <citation type="submission" date="2021-12" db="EMBL/GenBank/DDBJ databases">
        <authorList>
            <person name="King R."/>
        </authorList>
    </citation>
    <scope>NUCLEOTIDE SEQUENCE</scope>
</reference>
<dbReference type="PANTHER" id="PTHR46600:SF1">
    <property type="entry name" value="THAP DOMAIN-CONTAINING PROTEIN 1"/>
    <property type="match status" value="1"/>
</dbReference>
<evidence type="ECO:0000313" key="15">
    <source>
        <dbReference type="Proteomes" id="UP001154078"/>
    </source>
</evidence>
<evidence type="ECO:0000256" key="12">
    <source>
        <dbReference type="PROSITE-ProRule" id="PRU00309"/>
    </source>
</evidence>
<organism evidence="14 15">
    <name type="scientific">Brassicogethes aeneus</name>
    <name type="common">Rape pollen beetle</name>
    <name type="synonym">Meligethes aeneus</name>
    <dbReference type="NCBI Taxonomy" id="1431903"/>
    <lineage>
        <taxon>Eukaryota</taxon>
        <taxon>Metazoa</taxon>
        <taxon>Ecdysozoa</taxon>
        <taxon>Arthropoda</taxon>
        <taxon>Hexapoda</taxon>
        <taxon>Insecta</taxon>
        <taxon>Pterygota</taxon>
        <taxon>Neoptera</taxon>
        <taxon>Endopterygota</taxon>
        <taxon>Coleoptera</taxon>
        <taxon>Polyphaga</taxon>
        <taxon>Cucujiformia</taxon>
        <taxon>Nitidulidae</taxon>
        <taxon>Meligethinae</taxon>
        <taxon>Brassicogethes</taxon>
    </lineage>
</organism>
<evidence type="ECO:0000256" key="5">
    <source>
        <dbReference type="ARBA" id="ARBA00022833"/>
    </source>
</evidence>
<proteinExistence type="inferred from homology"/>
<evidence type="ECO:0000256" key="10">
    <source>
        <dbReference type="ARBA" id="ARBA00023242"/>
    </source>
</evidence>
<name>A0A9P0BDL2_BRAAE</name>
<evidence type="ECO:0000256" key="9">
    <source>
        <dbReference type="ARBA" id="ARBA00023163"/>
    </source>
</evidence>
<dbReference type="Proteomes" id="UP001154078">
    <property type="component" value="Chromosome 7"/>
</dbReference>
<dbReference type="GO" id="GO:0005654">
    <property type="term" value="C:nucleoplasm"/>
    <property type="evidence" value="ECO:0007669"/>
    <property type="project" value="UniProtKB-SubCell"/>
</dbReference>
<keyword evidence="15" id="KW-1185">Reference proteome</keyword>
<keyword evidence="6" id="KW-0805">Transcription regulation</keyword>
<evidence type="ECO:0000256" key="4">
    <source>
        <dbReference type="ARBA" id="ARBA00022771"/>
    </source>
</evidence>
<evidence type="ECO:0000256" key="11">
    <source>
        <dbReference type="ARBA" id="ARBA00023306"/>
    </source>
</evidence>
<keyword evidence="5" id="KW-0862">Zinc</keyword>
<dbReference type="InterPro" id="IPR026516">
    <property type="entry name" value="THAP1/10"/>
</dbReference>
<dbReference type="InterPro" id="IPR006612">
    <property type="entry name" value="THAP_Znf"/>
</dbReference>
<evidence type="ECO:0000256" key="6">
    <source>
        <dbReference type="ARBA" id="ARBA00023015"/>
    </source>
</evidence>
<keyword evidence="8 12" id="KW-0238">DNA-binding</keyword>
<dbReference type="OrthoDB" id="7589662at2759"/>
<keyword evidence="3" id="KW-0479">Metal-binding</keyword>
<dbReference type="PANTHER" id="PTHR46600">
    <property type="entry name" value="THAP DOMAIN-CONTAINING"/>
    <property type="match status" value="1"/>
</dbReference>
<gene>
    <name evidence="14" type="ORF">MELIAE_LOCUS10487</name>
</gene>
<dbReference type="SUPFAM" id="SSF57716">
    <property type="entry name" value="Glucocorticoid receptor-like (DNA-binding domain)"/>
    <property type="match status" value="1"/>
</dbReference>
<keyword evidence="10" id="KW-0539">Nucleus</keyword>
<dbReference type="EMBL" id="OV121138">
    <property type="protein sequence ID" value="CAH0560788.1"/>
    <property type="molecule type" value="Genomic_DNA"/>
</dbReference>
<comment type="similarity">
    <text evidence="2">Belongs to the THAP1 family.</text>
</comment>
<keyword evidence="9" id="KW-0804">Transcription</keyword>
<dbReference type="PROSITE" id="PS50950">
    <property type="entry name" value="ZF_THAP"/>
    <property type="match status" value="1"/>
</dbReference>
<evidence type="ECO:0000313" key="14">
    <source>
        <dbReference type="EMBL" id="CAH0560788.1"/>
    </source>
</evidence>
<comment type="subcellular location">
    <subcellularLocation>
        <location evidence="1">Nucleus</location>
        <location evidence="1">Nucleoplasm</location>
    </subcellularLocation>
</comment>
<dbReference type="Gene3D" id="6.20.210.20">
    <property type="entry name" value="THAP domain"/>
    <property type="match status" value="1"/>
</dbReference>
<dbReference type="Pfam" id="PF05485">
    <property type="entry name" value="THAP"/>
    <property type="match status" value="1"/>
</dbReference>
<keyword evidence="4 12" id="KW-0863">Zinc-finger</keyword>
<evidence type="ECO:0000256" key="1">
    <source>
        <dbReference type="ARBA" id="ARBA00004642"/>
    </source>
</evidence>
<feature type="domain" description="THAP-type" evidence="13">
    <location>
        <begin position="2"/>
        <end position="91"/>
    </location>
</feature>
<dbReference type="SMART" id="SM00980">
    <property type="entry name" value="THAP"/>
    <property type="match status" value="1"/>
</dbReference>
<evidence type="ECO:0000256" key="7">
    <source>
        <dbReference type="ARBA" id="ARBA00023054"/>
    </source>
</evidence>
<keyword evidence="7" id="KW-0175">Coiled coil</keyword>
<protein>
    <recommendedName>
        <fullName evidence="13">THAP-type domain-containing protein</fullName>
    </recommendedName>
</protein>
<evidence type="ECO:0000256" key="2">
    <source>
        <dbReference type="ARBA" id="ARBA00006177"/>
    </source>
</evidence>
<accession>A0A9P0BDL2</accession>
<dbReference type="AlphaFoldDB" id="A0A9P0BDL2"/>
<dbReference type="GO" id="GO:0043565">
    <property type="term" value="F:sequence-specific DNA binding"/>
    <property type="evidence" value="ECO:0007669"/>
    <property type="project" value="InterPro"/>
</dbReference>
<sequence length="327" mass="37367">MMGKVCCVPGCNVTNRKVKRSIFQVPKNVEYRQKWSEILNCQLTEKSNVCERHFSASDMKSAYFGAVNGRVLLNVPFVRKSLKQNALPVCEQDSNKECFTNTGLAENYNFALKIKEEDPLSLDNITPINVPESNKDLQSTNSKLYMEFKERLLKEDYDIKLPVMWSFYKNASTMNVIFYYMEEVPLENNSKLLVIKPNKMISFGKEEISLIIRDSVIKETDKFLSTSKPTNLQELEHILKKVDAYNICQGGPPSTSFNNVRSECGFKSGPTWRHKDCYLILDNATTCPKCISLYQRLSDAANRANRKSYCSRIKVKSGLLTSTTDMT</sequence>
<evidence type="ECO:0000259" key="13">
    <source>
        <dbReference type="PROSITE" id="PS50950"/>
    </source>
</evidence>
<evidence type="ECO:0000256" key="8">
    <source>
        <dbReference type="ARBA" id="ARBA00023125"/>
    </source>
</evidence>
<dbReference type="InterPro" id="IPR038441">
    <property type="entry name" value="THAP_Znf_sf"/>
</dbReference>
<evidence type="ECO:0000256" key="3">
    <source>
        <dbReference type="ARBA" id="ARBA00022723"/>
    </source>
</evidence>
<dbReference type="GO" id="GO:0008270">
    <property type="term" value="F:zinc ion binding"/>
    <property type="evidence" value="ECO:0007669"/>
    <property type="project" value="UniProtKB-KW"/>
</dbReference>
<keyword evidence="11" id="KW-0131">Cell cycle</keyword>